<evidence type="ECO:0000256" key="9">
    <source>
        <dbReference type="ARBA" id="ARBA00023264"/>
    </source>
</evidence>
<dbReference type="AlphaFoldDB" id="A0A859DQP3"/>
<evidence type="ECO:0000256" key="6">
    <source>
        <dbReference type="ARBA" id="ARBA00023098"/>
    </source>
</evidence>
<dbReference type="KEGG" id="clf:GJQ69_05675"/>
<keyword evidence="1 10" id="KW-1003">Cell membrane</keyword>
<dbReference type="NCBIfam" id="TIGR00023">
    <property type="entry name" value="glycerol-3-phosphate 1-O-acyltransferase PlsY"/>
    <property type="match status" value="1"/>
</dbReference>
<comment type="similarity">
    <text evidence="10">Belongs to the PlsY family.</text>
</comment>
<evidence type="ECO:0000313" key="11">
    <source>
        <dbReference type="EMBL" id="QKN24016.1"/>
    </source>
</evidence>
<keyword evidence="4 10" id="KW-0812">Transmembrane</keyword>
<name>A0A859DQP3_9FIRM</name>
<keyword evidence="8 10" id="KW-0594">Phospholipid biosynthesis</keyword>
<evidence type="ECO:0000256" key="3">
    <source>
        <dbReference type="ARBA" id="ARBA00022679"/>
    </source>
</evidence>
<proteinExistence type="inferred from homology"/>
<comment type="subunit">
    <text evidence="10">Probably interacts with PlsX.</text>
</comment>
<sequence>MQYPVNFIVAIALSAIISYLLGSISFSIIFTKMFEKKDIRTMGSGNAGMTNVLRSAGIKPGLLTIFCDFGKGILSCFIGIQIFVALLGSGTELARYGVYIAGIACVLGHMFPFYFGFRGGKGVLTTAAVLLMIYPPLIAVDFSLFLVIAIISKYVSLGSVIAASTFPLWGWMFNYFLLFRTGQVSLTYMTITTLLLCFLSVCIDIRHRGNISRLIHGTEKKFSLHHGSH</sequence>
<feature type="transmembrane region" description="Helical" evidence="10">
    <location>
        <begin position="129"/>
        <end position="151"/>
    </location>
</feature>
<evidence type="ECO:0000313" key="12">
    <source>
        <dbReference type="Proteomes" id="UP000501316"/>
    </source>
</evidence>
<organism evidence="11 12">
    <name type="scientific">Caproicibacterium lactatifermentans</name>
    <dbReference type="NCBI Taxonomy" id="2666138"/>
    <lineage>
        <taxon>Bacteria</taxon>
        <taxon>Bacillati</taxon>
        <taxon>Bacillota</taxon>
        <taxon>Clostridia</taxon>
        <taxon>Eubacteriales</taxon>
        <taxon>Oscillospiraceae</taxon>
        <taxon>Caproicibacterium</taxon>
    </lineage>
</organism>
<dbReference type="GO" id="GO:0005886">
    <property type="term" value="C:plasma membrane"/>
    <property type="evidence" value="ECO:0007669"/>
    <property type="project" value="UniProtKB-SubCell"/>
</dbReference>
<evidence type="ECO:0000256" key="2">
    <source>
        <dbReference type="ARBA" id="ARBA00022516"/>
    </source>
</evidence>
<dbReference type="SMART" id="SM01207">
    <property type="entry name" value="G3P_acyltransf"/>
    <property type="match status" value="1"/>
</dbReference>
<dbReference type="PANTHER" id="PTHR30309:SF0">
    <property type="entry name" value="GLYCEROL-3-PHOSPHATE ACYLTRANSFERASE-RELATED"/>
    <property type="match status" value="1"/>
</dbReference>
<dbReference type="UniPathway" id="UPA00085"/>
<reference evidence="11 12" key="1">
    <citation type="submission" date="2019-11" db="EMBL/GenBank/DDBJ databases">
        <authorList>
            <person name="Ren C."/>
            <person name="Wang H."/>
            <person name="Xu Y."/>
        </authorList>
    </citation>
    <scope>NUCLEOTIDE SEQUENCE [LARGE SCALE GENOMIC DNA]</scope>
    <source>
        <strain evidence="11 12">LBM 19010</strain>
    </source>
</reference>
<dbReference type="Pfam" id="PF02660">
    <property type="entry name" value="G3P_acyltransf"/>
    <property type="match status" value="1"/>
</dbReference>
<feature type="transmembrane region" description="Helical" evidence="10">
    <location>
        <begin position="62"/>
        <end position="84"/>
    </location>
</feature>
<protein>
    <recommendedName>
        <fullName evidence="10">Glycerol-3-phosphate acyltransferase</fullName>
    </recommendedName>
    <alternativeName>
        <fullName evidence="10">Acyl-PO4 G3P acyltransferase</fullName>
    </alternativeName>
    <alternativeName>
        <fullName evidence="10">Acyl-phosphate--glycerol-3-phosphate acyltransferase</fullName>
    </alternativeName>
    <alternativeName>
        <fullName evidence="10">G3P acyltransferase</fullName>
        <shortName evidence="10">GPAT</shortName>
        <ecNumber evidence="10">2.3.1.275</ecNumber>
    </alternativeName>
    <alternativeName>
        <fullName evidence="10">Lysophosphatidic acid synthase</fullName>
        <shortName evidence="10">LPA synthase</shortName>
    </alternativeName>
</protein>
<dbReference type="EC" id="2.3.1.275" evidence="10"/>
<keyword evidence="2 10" id="KW-0444">Lipid biosynthesis</keyword>
<evidence type="ECO:0000256" key="1">
    <source>
        <dbReference type="ARBA" id="ARBA00022475"/>
    </source>
</evidence>
<keyword evidence="5 10" id="KW-1133">Transmembrane helix</keyword>
<dbReference type="HAMAP" id="MF_01043">
    <property type="entry name" value="PlsY"/>
    <property type="match status" value="1"/>
</dbReference>
<feature type="transmembrane region" description="Helical" evidence="10">
    <location>
        <begin position="157"/>
        <end position="179"/>
    </location>
</feature>
<keyword evidence="7 10" id="KW-0472">Membrane</keyword>
<dbReference type="PANTHER" id="PTHR30309">
    <property type="entry name" value="INNER MEMBRANE PROTEIN YGIH"/>
    <property type="match status" value="1"/>
</dbReference>
<gene>
    <name evidence="10 11" type="primary">plsY</name>
    <name evidence="11" type="ORF">GJQ69_05675</name>
</gene>
<comment type="pathway">
    <text evidence="10">Lipid metabolism; phospholipid metabolism.</text>
</comment>
<feature type="transmembrane region" description="Helical" evidence="10">
    <location>
        <begin position="186"/>
        <end position="206"/>
    </location>
</feature>
<dbReference type="GO" id="GO:0043772">
    <property type="term" value="F:acyl-phosphate glycerol-3-phosphate acyltransferase activity"/>
    <property type="evidence" value="ECO:0007669"/>
    <property type="project" value="UniProtKB-UniRule"/>
</dbReference>
<dbReference type="EMBL" id="CP046051">
    <property type="protein sequence ID" value="QKN24016.1"/>
    <property type="molecule type" value="Genomic_DNA"/>
</dbReference>
<keyword evidence="3 10" id="KW-0808">Transferase</keyword>
<dbReference type="RefSeq" id="WP_174193220.1">
    <property type="nucleotide sequence ID" value="NZ_CP046051.1"/>
</dbReference>
<evidence type="ECO:0000256" key="4">
    <source>
        <dbReference type="ARBA" id="ARBA00022692"/>
    </source>
</evidence>
<keyword evidence="9 10" id="KW-1208">Phospholipid metabolism</keyword>
<keyword evidence="11" id="KW-0012">Acyltransferase</keyword>
<evidence type="ECO:0000256" key="7">
    <source>
        <dbReference type="ARBA" id="ARBA00023136"/>
    </source>
</evidence>
<comment type="catalytic activity">
    <reaction evidence="10">
        <text>an acyl phosphate + sn-glycerol 3-phosphate = a 1-acyl-sn-glycero-3-phosphate + phosphate</text>
        <dbReference type="Rhea" id="RHEA:34075"/>
        <dbReference type="ChEBI" id="CHEBI:43474"/>
        <dbReference type="ChEBI" id="CHEBI:57597"/>
        <dbReference type="ChEBI" id="CHEBI:57970"/>
        <dbReference type="ChEBI" id="CHEBI:59918"/>
        <dbReference type="EC" id="2.3.1.275"/>
    </reaction>
</comment>
<dbReference type="GO" id="GO:0008654">
    <property type="term" value="P:phospholipid biosynthetic process"/>
    <property type="evidence" value="ECO:0007669"/>
    <property type="project" value="UniProtKB-UniRule"/>
</dbReference>
<evidence type="ECO:0000256" key="8">
    <source>
        <dbReference type="ARBA" id="ARBA00023209"/>
    </source>
</evidence>
<keyword evidence="6 10" id="KW-0443">Lipid metabolism</keyword>
<evidence type="ECO:0000256" key="5">
    <source>
        <dbReference type="ARBA" id="ARBA00022989"/>
    </source>
</evidence>
<comment type="function">
    <text evidence="10">Catalyzes the transfer of an acyl group from acyl-phosphate (acyl-PO(4)) to glycerol-3-phosphate (G3P) to form lysophosphatidic acid (LPA). This enzyme utilizes acyl-phosphate as fatty acyl donor, but not acyl-CoA or acyl-ACP.</text>
</comment>
<evidence type="ECO:0000256" key="10">
    <source>
        <dbReference type="HAMAP-Rule" id="MF_01043"/>
    </source>
</evidence>
<feature type="transmembrane region" description="Helical" evidence="10">
    <location>
        <begin position="96"/>
        <end position="117"/>
    </location>
</feature>
<feature type="transmembrane region" description="Helical" evidence="10">
    <location>
        <begin position="6"/>
        <end position="30"/>
    </location>
</feature>
<dbReference type="InterPro" id="IPR003811">
    <property type="entry name" value="G3P_acylTferase_PlsY"/>
</dbReference>
<dbReference type="Proteomes" id="UP000501316">
    <property type="component" value="Chromosome"/>
</dbReference>
<accession>A0A859DQP3</accession>
<comment type="subcellular location">
    <subcellularLocation>
        <location evidence="10">Cell membrane</location>
        <topology evidence="10">Multi-pass membrane protein</topology>
    </subcellularLocation>
</comment>